<dbReference type="AlphaFoldDB" id="I1BW26"/>
<proteinExistence type="predicted"/>
<feature type="compositionally biased region" description="Polar residues" evidence="1">
    <location>
        <begin position="93"/>
        <end position="102"/>
    </location>
</feature>
<dbReference type="OrthoDB" id="2234393at2759"/>
<evidence type="ECO:0000313" key="3">
    <source>
        <dbReference type="Proteomes" id="UP000009138"/>
    </source>
</evidence>
<feature type="region of interest" description="Disordered" evidence="1">
    <location>
        <begin position="90"/>
        <end position="119"/>
    </location>
</feature>
<accession>I1BW26</accession>
<dbReference type="RefSeq" id="XP_067515802.1">
    <property type="nucleotide sequence ID" value="XM_067659701.1"/>
</dbReference>
<reference evidence="2 3" key="1">
    <citation type="journal article" date="2009" name="PLoS Genet.">
        <title>Genomic analysis of the basal lineage fungus Rhizopus oryzae reveals a whole-genome duplication.</title>
        <authorList>
            <person name="Ma L.-J."/>
            <person name="Ibrahim A.S."/>
            <person name="Skory C."/>
            <person name="Grabherr M.G."/>
            <person name="Burger G."/>
            <person name="Butler M."/>
            <person name="Elias M."/>
            <person name="Idnurm A."/>
            <person name="Lang B.F."/>
            <person name="Sone T."/>
            <person name="Abe A."/>
            <person name="Calvo S.E."/>
            <person name="Corrochano L.M."/>
            <person name="Engels R."/>
            <person name="Fu J."/>
            <person name="Hansberg W."/>
            <person name="Kim J.-M."/>
            <person name="Kodira C.D."/>
            <person name="Koehrsen M.J."/>
            <person name="Liu B."/>
            <person name="Miranda-Saavedra D."/>
            <person name="O'Leary S."/>
            <person name="Ortiz-Castellanos L."/>
            <person name="Poulter R."/>
            <person name="Rodriguez-Romero J."/>
            <person name="Ruiz-Herrera J."/>
            <person name="Shen Y.-Q."/>
            <person name="Zeng Q."/>
            <person name="Galagan J."/>
            <person name="Birren B.W."/>
            <person name="Cuomo C.A."/>
            <person name="Wickes B.L."/>
        </authorList>
    </citation>
    <scope>NUCLEOTIDE SEQUENCE [LARGE SCALE GENOMIC DNA]</scope>
    <source>
        <strain evidence="3">RA 99-880 / ATCC MYA-4621 / FGSC 9543 / NRRL 43880</strain>
    </source>
</reference>
<dbReference type="Proteomes" id="UP000009138">
    <property type="component" value="Unassembled WGS sequence"/>
</dbReference>
<sequence length="119" mass="13459">MKQRYNAERDVAVLEAAEEDAGNAKFVFDRFKISIENKAIIDNYLLDGALLNSVNSLQVSGLGIYFLNTILEEPGLKMGQVQPLELTEKQESIRGTWNPPRSNKSRIPPLPKNLWKSRT</sequence>
<keyword evidence="3" id="KW-1185">Reference proteome</keyword>
<dbReference type="EMBL" id="CH476734">
    <property type="protein sequence ID" value="EIE80406.1"/>
    <property type="molecule type" value="Genomic_DNA"/>
</dbReference>
<gene>
    <name evidence="2" type="ORF">RO3G_05111</name>
</gene>
<dbReference type="GeneID" id="93612082"/>
<organism evidence="2 3">
    <name type="scientific">Rhizopus delemar (strain RA 99-880 / ATCC MYA-4621 / FGSC 9543 / NRRL 43880)</name>
    <name type="common">Mucormycosis agent</name>
    <name type="synonym">Rhizopus arrhizus var. delemar</name>
    <dbReference type="NCBI Taxonomy" id="246409"/>
    <lineage>
        <taxon>Eukaryota</taxon>
        <taxon>Fungi</taxon>
        <taxon>Fungi incertae sedis</taxon>
        <taxon>Mucoromycota</taxon>
        <taxon>Mucoromycotina</taxon>
        <taxon>Mucoromycetes</taxon>
        <taxon>Mucorales</taxon>
        <taxon>Mucorineae</taxon>
        <taxon>Rhizopodaceae</taxon>
        <taxon>Rhizopus</taxon>
    </lineage>
</organism>
<evidence type="ECO:0000313" key="2">
    <source>
        <dbReference type="EMBL" id="EIE80406.1"/>
    </source>
</evidence>
<dbReference type="InParanoid" id="I1BW26"/>
<evidence type="ECO:0000256" key="1">
    <source>
        <dbReference type="SAM" id="MobiDB-lite"/>
    </source>
</evidence>
<dbReference type="VEuPathDB" id="FungiDB:RO3G_05111"/>
<protein>
    <submittedName>
        <fullName evidence="2">Uncharacterized protein</fullName>
    </submittedName>
</protein>
<name>I1BW26_RHIO9</name>